<reference evidence="1" key="1">
    <citation type="journal article" date="2014" name="Nat. Genet.">
        <title>Genome and transcriptome of the porcine whipworm Trichuris suis.</title>
        <authorList>
            <person name="Jex A.R."/>
            <person name="Nejsum P."/>
            <person name="Schwarz E.M."/>
            <person name="Hu L."/>
            <person name="Young N.D."/>
            <person name="Hall R.S."/>
            <person name="Korhonen P.K."/>
            <person name="Liao S."/>
            <person name="Thamsborg S."/>
            <person name="Xia J."/>
            <person name="Xu P."/>
            <person name="Wang S."/>
            <person name="Scheerlinck J.P."/>
            <person name="Hofmann A."/>
            <person name="Sternberg P.W."/>
            <person name="Wang J."/>
            <person name="Gasser R.B."/>
        </authorList>
    </citation>
    <scope>NUCLEOTIDE SEQUENCE [LARGE SCALE GENOMIC DNA]</scope>
    <source>
        <strain evidence="1">DCEP-RM93F</strain>
    </source>
</reference>
<sequence>MITLFLNIRFASQRAATALCLLSASTSLSLIIAGRDKIMLSGASLSLIIAHSNAIIQQKTSAKTVPLNPAAYLQLIWSCVPVKQETKQHEISSVSGGCSAIPVSFNQQLAMRGSKYFPSNLREATAYEHHQRCKSNIPSWRKLTIKGS</sequence>
<evidence type="ECO:0000313" key="1">
    <source>
        <dbReference type="EMBL" id="KFD71626.1"/>
    </source>
</evidence>
<protein>
    <submittedName>
        <fullName evidence="1">Uncharacterized protein</fullName>
    </submittedName>
</protein>
<organism evidence="1">
    <name type="scientific">Trichuris suis</name>
    <name type="common">pig whipworm</name>
    <dbReference type="NCBI Taxonomy" id="68888"/>
    <lineage>
        <taxon>Eukaryota</taxon>
        <taxon>Metazoa</taxon>
        <taxon>Ecdysozoa</taxon>
        <taxon>Nematoda</taxon>
        <taxon>Enoplea</taxon>
        <taxon>Dorylaimia</taxon>
        <taxon>Trichinellida</taxon>
        <taxon>Trichuridae</taxon>
        <taxon>Trichuris</taxon>
    </lineage>
</organism>
<name>A0A085NQ80_9BILA</name>
<gene>
    <name evidence="1" type="ORF">M514_16146</name>
</gene>
<accession>A0A085NQ80</accession>
<dbReference type="Proteomes" id="UP000030758">
    <property type="component" value="Unassembled WGS sequence"/>
</dbReference>
<dbReference type="EMBL" id="KL367481">
    <property type="protein sequence ID" value="KFD71626.1"/>
    <property type="molecule type" value="Genomic_DNA"/>
</dbReference>
<proteinExistence type="predicted"/>
<dbReference type="AlphaFoldDB" id="A0A085NQ80"/>